<feature type="region of interest" description="Disordered" evidence="1">
    <location>
        <begin position="71"/>
        <end position="114"/>
    </location>
</feature>
<evidence type="ECO:0000256" key="1">
    <source>
        <dbReference type="SAM" id="MobiDB-lite"/>
    </source>
</evidence>
<evidence type="ECO:0000313" key="3">
    <source>
        <dbReference type="Proteomes" id="UP000550707"/>
    </source>
</evidence>
<feature type="compositionally biased region" description="Basic and acidic residues" evidence="1">
    <location>
        <begin position="1"/>
        <end position="14"/>
    </location>
</feature>
<comment type="caution">
    <text evidence="2">The sequence shown here is derived from an EMBL/GenBank/DDBJ whole genome shotgun (WGS) entry which is preliminary data.</text>
</comment>
<reference evidence="2 3" key="1">
    <citation type="journal article" date="2020" name="Nature">
        <title>Six reference-quality genomes reveal evolution of bat adaptations.</title>
        <authorList>
            <person name="Jebb D."/>
            <person name="Huang Z."/>
            <person name="Pippel M."/>
            <person name="Hughes G.M."/>
            <person name="Lavrichenko K."/>
            <person name="Devanna P."/>
            <person name="Winkler S."/>
            <person name="Jermiin L.S."/>
            <person name="Skirmuntt E.C."/>
            <person name="Katzourakis A."/>
            <person name="Burkitt-Gray L."/>
            <person name="Ray D.A."/>
            <person name="Sullivan K.A.M."/>
            <person name="Roscito J.G."/>
            <person name="Kirilenko B.M."/>
            <person name="Davalos L.M."/>
            <person name="Corthals A.P."/>
            <person name="Power M.L."/>
            <person name="Jones G."/>
            <person name="Ransome R.D."/>
            <person name="Dechmann D.K.N."/>
            <person name="Locatelli A.G."/>
            <person name="Puechmaille S.J."/>
            <person name="Fedrigo O."/>
            <person name="Jarvis E.D."/>
            <person name="Hiller M."/>
            <person name="Vernes S.C."/>
            <person name="Myers E.W."/>
            <person name="Teeling E.C."/>
        </authorList>
    </citation>
    <scope>NUCLEOTIDE SEQUENCE [LARGE SCALE GENOMIC DNA]</scope>
    <source>
        <strain evidence="2">MMolMol1</strain>
        <tissue evidence="2">Muscle</tissue>
    </source>
</reference>
<keyword evidence="3" id="KW-1185">Reference proteome</keyword>
<gene>
    <name evidence="2" type="ORF">HJG59_009134</name>
</gene>
<evidence type="ECO:0000313" key="2">
    <source>
        <dbReference type="EMBL" id="KAF6426426.1"/>
    </source>
</evidence>
<feature type="compositionally biased region" description="Basic and acidic residues" evidence="1">
    <location>
        <begin position="82"/>
        <end position="92"/>
    </location>
</feature>
<dbReference type="Proteomes" id="UP000550707">
    <property type="component" value="Unassembled WGS sequence"/>
</dbReference>
<proteinExistence type="predicted"/>
<name>A0A7J8DTR5_MOLMO</name>
<dbReference type="EMBL" id="JACASF010000016">
    <property type="protein sequence ID" value="KAF6426426.1"/>
    <property type="molecule type" value="Genomic_DNA"/>
</dbReference>
<accession>A0A7J8DTR5</accession>
<protein>
    <submittedName>
        <fullName evidence="2">Uncharacterized protein</fullName>
    </submittedName>
</protein>
<sequence>MSSSDLGKEGRDSRSQFAEDASISPPPHLPSISSHLKSLKKPTKAAVEPELKAEEVVLEIKGTKLKTRGVPQELGVLPEELPEVHAECRPEDPSEEMEYSTEIEHQRSSIHKGGKMLRMRQNLDPRYSLQTLEFQQEVVERGKKIKYEMNKKLEALREKPIPVSPYREMQNMEEMFKKAMTDAIAKEEGLNIFGKKERPEMKGKGQGWAVAAQRHASAPCASCQPERQDFMQQSQQSREAGATRRHSQPQGPPQQQGRCYRGSFVEGKPVLEPRPPKTSKAPSLDTTSKTDLQ</sequence>
<feature type="region of interest" description="Disordered" evidence="1">
    <location>
        <begin position="1"/>
        <end position="52"/>
    </location>
</feature>
<organism evidence="2 3">
    <name type="scientific">Molossus molossus</name>
    <name type="common">Pallas' mastiff bat</name>
    <name type="synonym">Vespertilio molossus</name>
    <dbReference type="NCBI Taxonomy" id="27622"/>
    <lineage>
        <taxon>Eukaryota</taxon>
        <taxon>Metazoa</taxon>
        <taxon>Chordata</taxon>
        <taxon>Craniata</taxon>
        <taxon>Vertebrata</taxon>
        <taxon>Euteleostomi</taxon>
        <taxon>Mammalia</taxon>
        <taxon>Eutheria</taxon>
        <taxon>Laurasiatheria</taxon>
        <taxon>Chiroptera</taxon>
        <taxon>Yangochiroptera</taxon>
        <taxon>Molossidae</taxon>
        <taxon>Molossus</taxon>
    </lineage>
</organism>
<dbReference type="AlphaFoldDB" id="A0A7J8DTR5"/>
<feature type="compositionally biased region" description="Polar residues" evidence="1">
    <location>
        <begin position="280"/>
        <end position="293"/>
    </location>
</feature>
<dbReference type="InParanoid" id="A0A7J8DTR5"/>
<feature type="region of interest" description="Disordered" evidence="1">
    <location>
        <begin position="195"/>
        <end position="293"/>
    </location>
</feature>